<organism evidence="2">
    <name type="scientific">Lactobacillus acidophilus (strain ATCC 700396 / NCK56 / N2 / NCFM)</name>
    <dbReference type="NCBI Taxonomy" id="272621"/>
    <lineage>
        <taxon>Bacteria</taxon>
        <taxon>Bacillati</taxon>
        <taxon>Bacillota</taxon>
        <taxon>Bacilli</taxon>
        <taxon>Lactobacillales</taxon>
        <taxon>Lactobacillaceae</taxon>
        <taxon>Lactobacillus</taxon>
    </lineage>
</organism>
<reference evidence="1 2" key="1">
    <citation type="journal article" date="2005" name="Proc. Natl. Acad. Sci. U.S.A.">
        <title>Complete genome sequence of the probiotic lactic acid bacterium Lactobacillus acidophilus NCFM.</title>
        <authorList>
            <person name="Altermann E."/>
            <person name="Russell W.M."/>
            <person name="Azcarate-Peril M.A."/>
            <person name="Barrangou R."/>
            <person name="Buck B.L."/>
            <person name="McAuliffe O."/>
            <person name="Souther N."/>
            <person name="Dobson A."/>
            <person name="Duong T."/>
            <person name="Callanan M."/>
            <person name="Lick S."/>
            <person name="Hamrick A."/>
            <person name="Cano R."/>
            <person name="Klaenhammer T.R."/>
        </authorList>
    </citation>
    <scope>NUCLEOTIDE SEQUENCE [LARGE SCALE GENOMIC DNA]</scope>
    <source>
        <strain evidence="2">ATCC 700396 / NCK56 / N2 / NCFM</strain>
    </source>
</reference>
<dbReference type="Proteomes" id="UP000006381">
    <property type="component" value="Chromosome"/>
</dbReference>
<dbReference type="RefSeq" id="WP_011254568.1">
    <property type="nucleotide sequence ID" value="NC_006814.3"/>
</dbReference>
<evidence type="ECO:0000313" key="2">
    <source>
        <dbReference type="Proteomes" id="UP000006381"/>
    </source>
</evidence>
<dbReference type="Gene3D" id="3.40.630.30">
    <property type="match status" value="1"/>
</dbReference>
<accession>Q5FIA2</accession>
<name>Q5FIA2_LACAC</name>
<gene>
    <name evidence="1" type="ordered locus">LBA1761</name>
</gene>
<proteinExistence type="predicted"/>
<evidence type="ECO:0000313" key="1">
    <source>
        <dbReference type="EMBL" id="AAV43572.1"/>
    </source>
</evidence>
<dbReference type="HOGENOM" id="CLU_2699945_0_0_9"/>
<protein>
    <submittedName>
        <fullName evidence="1">Uncharacterized protein</fullName>
    </submittedName>
</protein>
<dbReference type="EMBL" id="CP000033">
    <property type="protein sequence ID" value="AAV43572.1"/>
    <property type="molecule type" value="Genomic_DNA"/>
</dbReference>
<keyword evidence="2" id="KW-1185">Reference proteome</keyword>
<dbReference type="AlphaFoldDB" id="Q5FIA2"/>
<sequence length="73" mass="8619">MKIKKINFKINDLKIELVKPQIEHATDLYQAIKHDQKSLSKWLPWAYDINSIQAEANFIKQIQKKEEIIALTI</sequence>
<dbReference type="STRING" id="272621.LBA1761"/>
<dbReference type="KEGG" id="lac:LBA1761"/>